<name>N6UQX7_DENPD</name>
<evidence type="ECO:0000256" key="1">
    <source>
        <dbReference type="ARBA" id="ARBA00001968"/>
    </source>
</evidence>
<comment type="similarity">
    <text evidence="3">Belongs to the HARBI1 family.</text>
</comment>
<dbReference type="GO" id="GO:0016787">
    <property type="term" value="F:hydrolase activity"/>
    <property type="evidence" value="ECO:0007669"/>
    <property type="project" value="UniProtKB-KW"/>
</dbReference>
<dbReference type="GO" id="GO:0005634">
    <property type="term" value="C:nucleus"/>
    <property type="evidence" value="ECO:0007669"/>
    <property type="project" value="UniProtKB-SubCell"/>
</dbReference>
<sequence>MFNASLISAQLEQGMFKNSYLLGDSAYPCTDYLLTPLLNPMLPQEIQYNTAHIATRNTVERTFGVWKGRFSCLARGLKTDIEELTLPIIGATAVIHNIAIRRNDVEDFEEINCNAEVNDIFEEENEGGSAVRRAVIRFFT</sequence>
<evidence type="ECO:0000256" key="4">
    <source>
        <dbReference type="ARBA" id="ARBA00022722"/>
    </source>
</evidence>
<organism evidence="8">
    <name type="scientific">Dendroctonus ponderosae</name>
    <name type="common">Mountain pine beetle</name>
    <dbReference type="NCBI Taxonomy" id="77166"/>
    <lineage>
        <taxon>Eukaryota</taxon>
        <taxon>Metazoa</taxon>
        <taxon>Ecdysozoa</taxon>
        <taxon>Arthropoda</taxon>
        <taxon>Hexapoda</taxon>
        <taxon>Insecta</taxon>
        <taxon>Pterygota</taxon>
        <taxon>Neoptera</taxon>
        <taxon>Endopterygota</taxon>
        <taxon>Coleoptera</taxon>
        <taxon>Polyphaga</taxon>
        <taxon>Cucujiformia</taxon>
        <taxon>Curculionidae</taxon>
        <taxon>Scolytinae</taxon>
        <taxon>Dendroctonus</taxon>
    </lineage>
</organism>
<evidence type="ECO:0000256" key="5">
    <source>
        <dbReference type="ARBA" id="ARBA00022723"/>
    </source>
</evidence>
<dbReference type="Pfam" id="PF13359">
    <property type="entry name" value="DDE_Tnp_4"/>
    <property type="match status" value="1"/>
</dbReference>
<evidence type="ECO:0000256" key="7">
    <source>
        <dbReference type="ARBA" id="ARBA00023242"/>
    </source>
</evidence>
<keyword evidence="4" id="KW-0540">Nuclease</keyword>
<protein>
    <submittedName>
        <fullName evidence="8">Uncharacterized protein</fullName>
    </submittedName>
</protein>
<comment type="cofactor">
    <cofactor evidence="1">
        <name>a divalent metal cation</name>
        <dbReference type="ChEBI" id="CHEBI:60240"/>
    </cofactor>
</comment>
<evidence type="ECO:0000256" key="3">
    <source>
        <dbReference type="ARBA" id="ARBA00006958"/>
    </source>
</evidence>
<keyword evidence="5" id="KW-0479">Metal-binding</keyword>
<reference evidence="8" key="1">
    <citation type="journal article" date="2013" name="Genome Biol.">
        <title>Draft genome of the mountain pine beetle, Dendroctonus ponderosae Hopkins, a major forest pest.</title>
        <authorList>
            <person name="Keeling C.I."/>
            <person name="Yuen M.M."/>
            <person name="Liao N.Y."/>
            <person name="Docking T.R."/>
            <person name="Chan S.K."/>
            <person name="Taylor G.A."/>
            <person name="Palmquist D.L."/>
            <person name="Jackman S.D."/>
            <person name="Nguyen A."/>
            <person name="Li M."/>
            <person name="Henderson H."/>
            <person name="Janes J.K."/>
            <person name="Zhao Y."/>
            <person name="Pandoh P."/>
            <person name="Moore R."/>
            <person name="Sperling F.A."/>
            <person name="Huber D.P."/>
            <person name="Birol I."/>
            <person name="Jones S.J."/>
            <person name="Bohlmann J."/>
        </authorList>
    </citation>
    <scope>NUCLEOTIDE SEQUENCE</scope>
</reference>
<dbReference type="PANTHER" id="PTHR22930">
    <property type="match status" value="1"/>
</dbReference>
<evidence type="ECO:0000256" key="2">
    <source>
        <dbReference type="ARBA" id="ARBA00004123"/>
    </source>
</evidence>
<proteinExistence type="inferred from homology"/>
<dbReference type="EMBL" id="KB736464">
    <property type="protein sequence ID" value="ENN83196.1"/>
    <property type="molecule type" value="Genomic_DNA"/>
</dbReference>
<gene>
    <name evidence="8" type="ORF">YQE_00445</name>
</gene>
<dbReference type="InterPro" id="IPR027806">
    <property type="entry name" value="HARBI1_dom"/>
</dbReference>
<evidence type="ECO:0000256" key="6">
    <source>
        <dbReference type="ARBA" id="ARBA00022801"/>
    </source>
</evidence>
<dbReference type="AlphaFoldDB" id="N6UQX7"/>
<dbReference type="GO" id="GO:0046872">
    <property type="term" value="F:metal ion binding"/>
    <property type="evidence" value="ECO:0007669"/>
    <property type="project" value="UniProtKB-KW"/>
</dbReference>
<evidence type="ECO:0000313" key="8">
    <source>
        <dbReference type="EMBL" id="ENN83196.1"/>
    </source>
</evidence>
<accession>N6UQX7</accession>
<dbReference type="GO" id="GO:0004518">
    <property type="term" value="F:nuclease activity"/>
    <property type="evidence" value="ECO:0007669"/>
    <property type="project" value="UniProtKB-KW"/>
</dbReference>
<feature type="non-terminal residue" evidence="8">
    <location>
        <position position="1"/>
    </location>
</feature>
<keyword evidence="6" id="KW-0378">Hydrolase</keyword>
<keyword evidence="7" id="KW-0539">Nucleus</keyword>
<dbReference type="InterPro" id="IPR045249">
    <property type="entry name" value="HARBI1-like"/>
</dbReference>
<dbReference type="OMA" id="WSHDSTI"/>
<dbReference type="PANTHER" id="PTHR22930:SF289">
    <property type="entry name" value="DDE TNP4 DOMAIN-CONTAINING PROTEIN-RELATED"/>
    <property type="match status" value="1"/>
</dbReference>
<comment type="subcellular location">
    <subcellularLocation>
        <location evidence="2">Nucleus</location>
    </subcellularLocation>
</comment>
<dbReference type="OrthoDB" id="6740069at2759"/>
<dbReference type="HOGENOM" id="CLU_018552_13_6_1"/>